<keyword evidence="4" id="KW-0472">Membrane</keyword>
<dbReference type="Gene3D" id="3.40.190.10">
    <property type="entry name" value="Periplasmic binding protein-like II"/>
    <property type="match status" value="2"/>
</dbReference>
<comment type="similarity">
    <text evidence="1">Belongs to the bacterial solute-binding protein 1 family.</text>
</comment>
<keyword evidence="6" id="KW-1185">Reference proteome</keyword>
<dbReference type="SUPFAM" id="SSF53850">
    <property type="entry name" value="Periplasmic binding protein-like II"/>
    <property type="match status" value="1"/>
</dbReference>
<keyword evidence="4" id="KW-0812">Transmembrane</keyword>
<evidence type="ECO:0000313" key="5">
    <source>
        <dbReference type="EMBL" id="ADN15385.1"/>
    </source>
</evidence>
<dbReference type="eggNOG" id="COG2182">
    <property type="taxonomic scope" value="Bacteria"/>
</dbReference>
<keyword evidence="2" id="KW-0813">Transport</keyword>
<protein>
    <submittedName>
        <fullName evidence="5">Extracellular solute-binding protein family 1</fullName>
    </submittedName>
</protein>
<evidence type="ECO:0000256" key="3">
    <source>
        <dbReference type="ARBA" id="ARBA00022729"/>
    </source>
</evidence>
<dbReference type="HOGENOM" id="CLU_646909_0_0_3"/>
<evidence type="ECO:0000256" key="4">
    <source>
        <dbReference type="SAM" id="Phobius"/>
    </source>
</evidence>
<dbReference type="InterPro" id="IPR006059">
    <property type="entry name" value="SBP"/>
</dbReference>
<name>E0UED9_GLOV7</name>
<dbReference type="Proteomes" id="UP000008206">
    <property type="component" value="Chromosome"/>
</dbReference>
<gene>
    <name evidence="5" type="ordered locus">Cyan7822_3436</name>
</gene>
<proteinExistence type="inferred from homology"/>
<dbReference type="KEGG" id="cyj:Cyan7822_3436"/>
<keyword evidence="3" id="KW-0732">Signal</keyword>
<evidence type="ECO:0000256" key="1">
    <source>
        <dbReference type="ARBA" id="ARBA00008520"/>
    </source>
</evidence>
<feature type="transmembrane region" description="Helical" evidence="4">
    <location>
        <begin position="21"/>
        <end position="40"/>
    </location>
</feature>
<dbReference type="PANTHER" id="PTHR30061:SF50">
    <property type="entry name" value="MALTOSE_MALTODEXTRIN-BINDING PERIPLASMIC PROTEIN"/>
    <property type="match status" value="1"/>
</dbReference>
<sequence length="420" mass="46748">MNLSIISLAKGGNKLQRLYSQFIGFVLVVLITCSCVSFNIPSQSQTKQRIEGRILVWYSLEGKTAELAQQSLDDYTRIYPNVKIVSEYVPEAQLSDLFIKQVKNGLGPDILFSNYGIIPQLVQEGVIEDLTDANIDVSSYFPSSLNQVRYQGRLYGLPTSLLTQVLCYNKDKVKSPATTLDGLLQQAKTGYSVGIFSNFAATFWGAKIFGGKLFDEQNRVILDGGGWAKWMEWLKQAQNEPNMIFSDNVIALREAFSQGNLAYVVCDSQTITQYFDIFGREGLGVAVLPGDGEQSAGPLIYARVMVFNAVSSASQKELALQVAQFINNTDQMKKRLIALEASFIPVNKNVNINNRLFPIQAVLNKQAKTAVFISLDNIELTEKLFVQGERLYQKVMVGDLSSTEAASQLSTEMKMRQEKL</sequence>
<dbReference type="STRING" id="497965.Cyan7822_3436"/>
<accession>E0UED9</accession>
<dbReference type="Pfam" id="PF13416">
    <property type="entry name" value="SBP_bac_8"/>
    <property type="match status" value="1"/>
</dbReference>
<keyword evidence="4" id="KW-1133">Transmembrane helix</keyword>
<organism evidence="5 6">
    <name type="scientific">Gloeothece verrucosa (strain PCC 7822)</name>
    <name type="common">Cyanothece sp. (strain PCC 7822)</name>
    <dbReference type="NCBI Taxonomy" id="497965"/>
    <lineage>
        <taxon>Bacteria</taxon>
        <taxon>Bacillati</taxon>
        <taxon>Cyanobacteriota</taxon>
        <taxon>Cyanophyceae</taxon>
        <taxon>Oscillatoriophycideae</taxon>
        <taxon>Chroococcales</taxon>
        <taxon>Aphanothecaceae</taxon>
        <taxon>Gloeothece</taxon>
        <taxon>Gloeothece verrucosa</taxon>
    </lineage>
</organism>
<dbReference type="GO" id="GO:0015768">
    <property type="term" value="P:maltose transport"/>
    <property type="evidence" value="ECO:0007669"/>
    <property type="project" value="TreeGrafter"/>
</dbReference>
<evidence type="ECO:0000313" key="6">
    <source>
        <dbReference type="Proteomes" id="UP000008206"/>
    </source>
</evidence>
<dbReference type="PANTHER" id="PTHR30061">
    <property type="entry name" value="MALTOSE-BINDING PERIPLASMIC PROTEIN"/>
    <property type="match status" value="1"/>
</dbReference>
<dbReference type="GO" id="GO:0055052">
    <property type="term" value="C:ATP-binding cassette (ABC) transporter complex, substrate-binding subunit-containing"/>
    <property type="evidence" value="ECO:0007669"/>
    <property type="project" value="TreeGrafter"/>
</dbReference>
<evidence type="ECO:0000256" key="2">
    <source>
        <dbReference type="ARBA" id="ARBA00022448"/>
    </source>
</evidence>
<dbReference type="AlphaFoldDB" id="E0UED9"/>
<dbReference type="EMBL" id="CP002198">
    <property type="protein sequence ID" value="ADN15385.1"/>
    <property type="molecule type" value="Genomic_DNA"/>
</dbReference>
<dbReference type="GO" id="GO:0042956">
    <property type="term" value="P:maltodextrin transmembrane transport"/>
    <property type="evidence" value="ECO:0007669"/>
    <property type="project" value="TreeGrafter"/>
</dbReference>
<dbReference type="GO" id="GO:1901982">
    <property type="term" value="F:maltose binding"/>
    <property type="evidence" value="ECO:0007669"/>
    <property type="project" value="TreeGrafter"/>
</dbReference>
<reference evidence="6" key="1">
    <citation type="journal article" date="2011" name="MBio">
        <title>Novel metabolic attributes of the genus Cyanothece, comprising a group of unicellular nitrogen-fixing Cyanobacteria.</title>
        <authorList>
            <person name="Bandyopadhyay A."/>
            <person name="Elvitigala T."/>
            <person name="Welsh E."/>
            <person name="Stockel J."/>
            <person name="Liberton M."/>
            <person name="Min H."/>
            <person name="Sherman L.A."/>
            <person name="Pakrasi H.B."/>
        </authorList>
    </citation>
    <scope>NUCLEOTIDE SEQUENCE [LARGE SCALE GENOMIC DNA]</scope>
    <source>
        <strain evidence="6">PCC 7822</strain>
    </source>
</reference>